<dbReference type="Proteomes" id="UP000244811">
    <property type="component" value="Chromosome 2"/>
</dbReference>
<accession>A0A976SJ40</accession>
<reference evidence="1" key="1">
    <citation type="submission" date="2022-07" db="EMBL/GenBank/DDBJ databases">
        <title>Evaluation of T. orientalis genome assembly methods using nanopore sequencing and analysis of variation between genomes.</title>
        <authorList>
            <person name="Yam J."/>
            <person name="Micallef M.L."/>
            <person name="Liu M."/>
            <person name="Djordjevic S.P."/>
            <person name="Bogema D.R."/>
            <person name="Jenkins C."/>
        </authorList>
    </citation>
    <scope>NUCLEOTIDE SEQUENCE</scope>
    <source>
        <strain evidence="1">Goon Nure</strain>
    </source>
</reference>
<evidence type="ECO:0000313" key="2">
    <source>
        <dbReference type="Proteomes" id="UP000244811"/>
    </source>
</evidence>
<dbReference type="AlphaFoldDB" id="A0A976SJ40"/>
<evidence type="ECO:0000313" key="1">
    <source>
        <dbReference type="EMBL" id="UVC49824.1"/>
    </source>
</evidence>
<proteinExistence type="predicted"/>
<name>A0A976SJ40_THEOR</name>
<sequence length="65" mass="7973">MRSFFNRLSVGYTDVRVSLGYHLPKFRPKHRMSKSNVRWYIFRQTFIIAWKDMKSDVTLDIKKYL</sequence>
<organism evidence="1 2">
    <name type="scientific">Theileria orientalis</name>
    <dbReference type="NCBI Taxonomy" id="68886"/>
    <lineage>
        <taxon>Eukaryota</taxon>
        <taxon>Sar</taxon>
        <taxon>Alveolata</taxon>
        <taxon>Apicomplexa</taxon>
        <taxon>Aconoidasida</taxon>
        <taxon>Piroplasmida</taxon>
        <taxon>Theileriidae</taxon>
        <taxon>Theileria</taxon>
    </lineage>
</organism>
<protein>
    <submittedName>
        <fullName evidence="1">Uncharacterized protein</fullName>
    </submittedName>
</protein>
<dbReference type="EMBL" id="CP056071">
    <property type="protein sequence ID" value="UVC49824.1"/>
    <property type="molecule type" value="Genomic_DNA"/>
</dbReference>
<gene>
    <name evidence="1" type="ORF">MACK_003436</name>
</gene>